<name>A0A1G7QBI3_9ACTN</name>
<evidence type="ECO:0000259" key="4">
    <source>
        <dbReference type="Pfam" id="PF14417"/>
    </source>
</evidence>
<keyword evidence="5" id="KW-0418">Kinase</keyword>
<dbReference type="InterPro" id="IPR050267">
    <property type="entry name" value="Anti-sigma-factor_SerPK"/>
</dbReference>
<dbReference type="InterPro" id="IPR003594">
    <property type="entry name" value="HATPase_dom"/>
</dbReference>
<evidence type="ECO:0000259" key="3">
    <source>
        <dbReference type="Pfam" id="PF13581"/>
    </source>
</evidence>
<feature type="domain" description="MEDS" evidence="4">
    <location>
        <begin position="28"/>
        <end position="173"/>
    </location>
</feature>
<keyword evidence="6" id="KW-1185">Reference proteome</keyword>
<organism evidence="5 6">
    <name type="scientific">Blastococcus aurantiacus</name>
    <dbReference type="NCBI Taxonomy" id="1550231"/>
    <lineage>
        <taxon>Bacteria</taxon>
        <taxon>Bacillati</taxon>
        <taxon>Actinomycetota</taxon>
        <taxon>Actinomycetes</taxon>
        <taxon>Geodermatophilales</taxon>
        <taxon>Geodermatophilaceae</taxon>
        <taxon>Blastococcus</taxon>
    </lineage>
</organism>
<dbReference type="Gene3D" id="3.30.565.10">
    <property type="entry name" value="Histidine kinase-like ATPase, C-terminal domain"/>
    <property type="match status" value="1"/>
</dbReference>
<dbReference type="InterPro" id="IPR025847">
    <property type="entry name" value="MEDS_domain"/>
</dbReference>
<dbReference type="InterPro" id="IPR036890">
    <property type="entry name" value="HATPase_C_sf"/>
</dbReference>
<dbReference type="Pfam" id="PF13581">
    <property type="entry name" value="HATPase_c_2"/>
    <property type="match status" value="1"/>
</dbReference>
<evidence type="ECO:0000256" key="2">
    <source>
        <dbReference type="SAM" id="MobiDB-lite"/>
    </source>
</evidence>
<evidence type="ECO:0000313" key="6">
    <source>
        <dbReference type="Proteomes" id="UP000199406"/>
    </source>
</evidence>
<dbReference type="Proteomes" id="UP000199406">
    <property type="component" value="Unassembled WGS sequence"/>
</dbReference>
<keyword evidence="1" id="KW-0723">Serine/threonine-protein kinase</keyword>
<feature type="region of interest" description="Disordered" evidence="2">
    <location>
        <begin position="1"/>
        <end position="22"/>
    </location>
</feature>
<accession>A0A1G7QBI3</accession>
<evidence type="ECO:0000313" key="5">
    <source>
        <dbReference type="EMBL" id="SDF95892.1"/>
    </source>
</evidence>
<gene>
    <name evidence="5" type="ORF">SAMN05660662_3937</name>
</gene>
<proteinExistence type="predicted"/>
<dbReference type="Pfam" id="PF14417">
    <property type="entry name" value="MEDS"/>
    <property type="match status" value="1"/>
</dbReference>
<feature type="domain" description="Histidine kinase/HSP90-like ATPase" evidence="3">
    <location>
        <begin position="219"/>
        <end position="329"/>
    </location>
</feature>
<dbReference type="SUPFAM" id="SSF55874">
    <property type="entry name" value="ATPase domain of HSP90 chaperone/DNA topoisomerase II/histidine kinase"/>
    <property type="match status" value="1"/>
</dbReference>
<sequence>MERAAGEQVQRSVLPVPRPPGSAGVRSHAAAVVGSDDEILAAALPFLAAGLEAGDTTVLACPDELAELIRAGLGVPADTLENLPRIGLLDTRAPDALTVTHRLLERARSTGSGRVRLVGQVQFGEQPRSWREGARYEAARNVLLARESLAGLCLYDSRILPEEVVDGARATHPELVVGGVRRSSAEFADPRDFLRRLPVHREPVEASAPVLDLPAATVLADLRHRLGAALTAHVADADLADDLHLAVSEVAANAFRHGVPPVSARMWVGPDQLICEIGDRGSAFADPLAGFQPAHGPDLGRGGMGLWLARKLFDHVDLLPGPDGLVVRLATRVP</sequence>
<dbReference type="CDD" id="cd16936">
    <property type="entry name" value="HATPase_RsbW-like"/>
    <property type="match status" value="1"/>
</dbReference>
<dbReference type="STRING" id="1550231.SAMN05660662_3937"/>
<dbReference type="PANTHER" id="PTHR35526">
    <property type="entry name" value="ANTI-SIGMA-F FACTOR RSBW-RELATED"/>
    <property type="match status" value="1"/>
</dbReference>
<dbReference type="GO" id="GO:0004674">
    <property type="term" value="F:protein serine/threonine kinase activity"/>
    <property type="evidence" value="ECO:0007669"/>
    <property type="project" value="UniProtKB-KW"/>
</dbReference>
<protein>
    <submittedName>
        <fullName evidence="5">Anti-sigma regulatory factor (Ser/Thr protein kinase)</fullName>
    </submittedName>
</protein>
<dbReference type="AlphaFoldDB" id="A0A1G7QBI3"/>
<keyword evidence="5" id="KW-0808">Transferase</keyword>
<evidence type="ECO:0000256" key="1">
    <source>
        <dbReference type="ARBA" id="ARBA00022527"/>
    </source>
</evidence>
<dbReference type="NCBIfam" id="NF041045">
    <property type="entry name" value="RsbA_anti_sig"/>
    <property type="match status" value="1"/>
</dbReference>
<reference evidence="6" key="1">
    <citation type="submission" date="2016-10" db="EMBL/GenBank/DDBJ databases">
        <authorList>
            <person name="Varghese N."/>
            <person name="Submissions S."/>
        </authorList>
    </citation>
    <scope>NUCLEOTIDE SEQUENCE [LARGE SCALE GENOMIC DNA]</scope>
    <source>
        <strain evidence="6">DSM 44268</strain>
    </source>
</reference>
<dbReference type="EMBL" id="FNBT01000009">
    <property type="protein sequence ID" value="SDF95892.1"/>
    <property type="molecule type" value="Genomic_DNA"/>
</dbReference>
<dbReference type="PANTHER" id="PTHR35526:SF3">
    <property type="entry name" value="ANTI-SIGMA-F FACTOR RSBW"/>
    <property type="match status" value="1"/>
</dbReference>
<dbReference type="InterPro" id="IPR047718">
    <property type="entry name" value="RsbA-like_anti_sig"/>
</dbReference>